<dbReference type="InterPro" id="IPR050708">
    <property type="entry name" value="T6SS_VgrG/RHS"/>
</dbReference>
<dbReference type="NCBIfam" id="TIGR03696">
    <property type="entry name" value="Rhs_assc_core"/>
    <property type="match status" value="1"/>
</dbReference>
<organism evidence="4 5">
    <name type="scientific">Chitinophaga ginsengisoli</name>
    <dbReference type="NCBI Taxonomy" id="363837"/>
    <lineage>
        <taxon>Bacteria</taxon>
        <taxon>Pseudomonadati</taxon>
        <taxon>Bacteroidota</taxon>
        <taxon>Chitinophagia</taxon>
        <taxon>Chitinophagales</taxon>
        <taxon>Chitinophagaceae</taxon>
        <taxon>Chitinophaga</taxon>
    </lineage>
</organism>
<proteinExistence type="predicted"/>
<reference evidence="4 5" key="1">
    <citation type="submission" date="2018-03" db="EMBL/GenBank/DDBJ databases">
        <title>Genomic Encyclopedia of Archaeal and Bacterial Type Strains, Phase II (KMG-II): from individual species to whole genera.</title>
        <authorList>
            <person name="Goeker M."/>
        </authorList>
    </citation>
    <scope>NUCLEOTIDE SEQUENCE [LARGE SCALE GENOMIC DNA]</scope>
    <source>
        <strain evidence="4 5">DSM 18107</strain>
    </source>
</reference>
<dbReference type="PANTHER" id="PTHR32305">
    <property type="match status" value="1"/>
</dbReference>
<dbReference type="EMBL" id="PYGK01000009">
    <property type="protein sequence ID" value="PSL27476.1"/>
    <property type="molecule type" value="Genomic_DNA"/>
</dbReference>
<dbReference type="Gene3D" id="2.180.10.10">
    <property type="entry name" value="RHS repeat-associated core"/>
    <property type="match status" value="2"/>
</dbReference>
<protein>
    <submittedName>
        <fullName evidence="4">RHS repeat-associated protein</fullName>
    </submittedName>
</protein>
<dbReference type="InterPro" id="IPR045619">
    <property type="entry name" value="DUF6443"/>
</dbReference>
<dbReference type="InterPro" id="IPR022385">
    <property type="entry name" value="Rhs_assc_core"/>
</dbReference>
<evidence type="ECO:0000313" key="4">
    <source>
        <dbReference type="EMBL" id="PSL27476.1"/>
    </source>
</evidence>
<keyword evidence="5" id="KW-1185">Reference proteome</keyword>
<feature type="region of interest" description="Disordered" evidence="1">
    <location>
        <begin position="1056"/>
        <end position="1076"/>
    </location>
</feature>
<feature type="domain" description="DUF6443" evidence="3">
    <location>
        <begin position="67"/>
        <end position="188"/>
    </location>
</feature>
<feature type="chain" id="PRO_5015204092" evidence="2">
    <location>
        <begin position="20"/>
        <end position="1503"/>
    </location>
</feature>
<keyword evidence="2" id="KW-0732">Signal</keyword>
<sequence>MKKHITNILLLIIPAFANAQNKPVGGGVPAATRTVNIPTAYPADMKYNYIRTWEPSLPLPDDASLGTYTDARDVVQSTQYFDGMGRPLQTVTRGISSTGKKDLVVPFLFDEYAREQFKYLPYVSSTATGEFRSNAYAEQNTFLKSQYSGETFFYNETQFEPSVLGRALKMMPVGNSWVGKGLGTGQSYDVNTLADAVKIWDMGTQGYPVSRTQDYAAGMLTKMTTTDEAGHRLIEYRNTEGQTVLQKVQLSETPGTDHTGWLCTYYVYDAYGNLRYKIPPRAVEILSGNGWTLADAKLRTELCFSNNYDNQQRLIGRQIPGNLTYEYVYDSRNRQVMVRDNNLLMQGKWLATFYDDMDRPIMTAFYKSTESAAQLQAIFSAATSGRQIPYNVSAPANLVVNIDDGRTQYKAAEEIVFAPGFESMGALETILGPGTTLYTEIIAANNVPSAIVDSQLEPLTYTYYDNYDFKDKKAAVSTAMAAPLGTPYVDELPITLQTKGLITGQKVKVLGASNQWLVTTYYYDNKARTRQIISDNAEGGLDIVTNLYNFSGQLLNDNVIRRNPRSTATPEVEILTRREYNHAGKLVKISKQLKGKPAVDIATNEYDELAHLKRKIFKRSDGSELESLTYDYNSRGWLKGINTQYLKGSESHYFGEEISYDYGFSEPQLTGSIAGIRWRSSGDMVQRAYGYSYDASRRLLKADFTQLTTGGNWDQSEGVNFDVKMGDGKDALQAYDANGNIRRMQQWGLTGAGTSGQIDDLIYKYKETNEASNKLKSVTDNRNNPSSLLGDFKEITKGEAEDYDYDGNGNFIRDNNKGITQVTYNYMNLPELITFGTKGTILFEYDATGGKCRKTVTDKTGSSTKVTTTAYIGGMVFEQDVLKFVKHEEGRIRLSYPSNQPVQYTFDYFVRDHLGNIRSILTENTQQGLYMASMETERAATETALFSNIENTRTAKPAGYPQSETATANQYVARLNGDDQNRRIGPSLVLRVMAGDTITIAANAFYKSTSPANTQNKSVPVEAMITSLVQAFGGLYIDKHGKAGTEVNKTLLNAKDLRGQLRNSNEPEDDQPVSPKRPKAYLNFSLFNDQLKLVQENSSVKQVQEMPDELQTLAQNRMVIRQSGLLYVYTSNETAQDVYFDNVAVNAIPGPLLEETHYYPYGLTMNGISTQAATVPVNKYLYTGKELQTKEFENGPGLDLYDYGARMYDAQIGRWHALDPAASSFAGVSPYNYVSNNPIASIDPNGMWTVDIKQVKAADGRTTYALQFTAEAGDNLQTLSDQLGVAVDELSQNAELKGATIKEGATFSLKDLDAVNQINTALNTVIQDTWNCANFAAAGSGTVGLQTQWDHPASKGYEDNIEIFSRTLKGDYAAVDQKNTSIGNVVHFRVNEERFRKQIMEKAVAKFKASGMSDADIQAWISNPKWVEGFTTFVCDVVEHERHFAVVVLKDKTGQNIQDIIQKAGKQHFMFTVDKMANVGNEIPYVPTPVEGTTTPYYDKTKK</sequence>
<evidence type="ECO:0000256" key="1">
    <source>
        <dbReference type="SAM" id="MobiDB-lite"/>
    </source>
</evidence>
<gene>
    <name evidence="4" type="ORF">CLV42_1098</name>
</gene>
<evidence type="ECO:0000256" key="2">
    <source>
        <dbReference type="SAM" id="SignalP"/>
    </source>
</evidence>
<evidence type="ECO:0000313" key="5">
    <source>
        <dbReference type="Proteomes" id="UP000240978"/>
    </source>
</evidence>
<dbReference type="Pfam" id="PF20041">
    <property type="entry name" value="DUF6443"/>
    <property type="match status" value="1"/>
</dbReference>
<accession>A0A2P8G0I3</accession>
<dbReference type="PANTHER" id="PTHR32305:SF15">
    <property type="entry name" value="PROTEIN RHSA-RELATED"/>
    <property type="match status" value="1"/>
</dbReference>
<comment type="caution">
    <text evidence="4">The sequence shown here is derived from an EMBL/GenBank/DDBJ whole genome shotgun (WGS) entry which is preliminary data.</text>
</comment>
<name>A0A2P8G0I3_9BACT</name>
<evidence type="ECO:0000259" key="3">
    <source>
        <dbReference type="Pfam" id="PF20041"/>
    </source>
</evidence>
<dbReference type="RefSeq" id="WP_211303499.1">
    <property type="nucleotide sequence ID" value="NZ_PYGK01000009.1"/>
</dbReference>
<dbReference type="Proteomes" id="UP000240978">
    <property type="component" value="Unassembled WGS sequence"/>
</dbReference>
<feature type="signal peptide" evidence="2">
    <location>
        <begin position="1"/>
        <end position="19"/>
    </location>
</feature>